<protein>
    <recommendedName>
        <fullName evidence="10">FUN14 domain-containing protein</fullName>
    </recommendedName>
</protein>
<dbReference type="AlphaFoldDB" id="A0A292Q3E4"/>
<evidence type="ECO:0000256" key="4">
    <source>
        <dbReference type="ARBA" id="ARBA00022989"/>
    </source>
</evidence>
<sequence length="146" mass="16108">MAFRFILPSTAFLGLAAYTLPSPTSPVCRIHCESHHWPFAGAPGNRPSLTTKPRTTFSPLIYRQIASGSFIGLAVGLAVCRFSKSIALILGSLLLLVEFLAMKGFHVVPYRRLSRWTKNIDLRDLVTRNMAFKVSFGAAFALSSYN</sequence>
<feature type="transmembrane region" description="Helical" evidence="6">
    <location>
        <begin position="86"/>
        <end position="105"/>
    </location>
</feature>
<accession>A0A292Q3E4</accession>
<reference evidence="8" key="1">
    <citation type="submission" date="2015-10" db="EMBL/GenBank/DDBJ databases">
        <authorList>
            <person name="Regsiter A."/>
            <person name="william w."/>
        </authorList>
    </citation>
    <scope>NUCLEOTIDE SEQUENCE</scope>
    <source>
        <strain evidence="8">Montdore</strain>
    </source>
</reference>
<evidence type="ECO:0000313" key="9">
    <source>
        <dbReference type="Proteomes" id="UP001412239"/>
    </source>
</evidence>
<gene>
    <name evidence="8" type="ORF">GSTUAT00002677001</name>
</gene>
<dbReference type="Pfam" id="PF04930">
    <property type="entry name" value="FUN14"/>
    <property type="match status" value="1"/>
</dbReference>
<dbReference type="Proteomes" id="UP001412239">
    <property type="component" value="Unassembled WGS sequence"/>
</dbReference>
<dbReference type="InterPro" id="IPR007014">
    <property type="entry name" value="FUN14"/>
</dbReference>
<dbReference type="GO" id="GO:0016020">
    <property type="term" value="C:membrane"/>
    <property type="evidence" value="ECO:0007669"/>
    <property type="project" value="UniProtKB-SubCell"/>
</dbReference>
<evidence type="ECO:0000256" key="3">
    <source>
        <dbReference type="ARBA" id="ARBA00022692"/>
    </source>
</evidence>
<evidence type="ECO:0000256" key="7">
    <source>
        <dbReference type="SAM" id="SignalP"/>
    </source>
</evidence>
<feature type="chain" id="PRO_5012606735" description="FUN14 domain-containing protein" evidence="7">
    <location>
        <begin position="22"/>
        <end position="146"/>
    </location>
</feature>
<keyword evidence="4 6" id="KW-1133">Transmembrane helix</keyword>
<keyword evidence="9" id="KW-1185">Reference proteome</keyword>
<evidence type="ECO:0000313" key="8">
    <source>
        <dbReference type="EMBL" id="CUS13230.1"/>
    </source>
</evidence>
<dbReference type="EMBL" id="LN890976">
    <property type="protein sequence ID" value="CUS13230.1"/>
    <property type="molecule type" value="Genomic_DNA"/>
</dbReference>
<evidence type="ECO:0000256" key="5">
    <source>
        <dbReference type="ARBA" id="ARBA00023136"/>
    </source>
</evidence>
<evidence type="ECO:0008006" key="10">
    <source>
        <dbReference type="Google" id="ProtNLM"/>
    </source>
</evidence>
<evidence type="ECO:0000256" key="1">
    <source>
        <dbReference type="ARBA" id="ARBA00004370"/>
    </source>
</evidence>
<name>A0A292Q3E4_9PEZI</name>
<keyword evidence="3 6" id="KW-0812">Transmembrane</keyword>
<comment type="subcellular location">
    <subcellularLocation>
        <location evidence="1">Membrane</location>
    </subcellularLocation>
</comment>
<keyword evidence="7" id="KW-0732">Signal</keyword>
<feature type="transmembrane region" description="Helical" evidence="6">
    <location>
        <begin position="60"/>
        <end position="79"/>
    </location>
</feature>
<keyword evidence="5 6" id="KW-0472">Membrane</keyword>
<feature type="signal peptide" evidence="7">
    <location>
        <begin position="1"/>
        <end position="21"/>
    </location>
</feature>
<evidence type="ECO:0000256" key="2">
    <source>
        <dbReference type="ARBA" id="ARBA00009160"/>
    </source>
</evidence>
<comment type="similarity">
    <text evidence="2">Belongs to the FUN14 family.</text>
</comment>
<evidence type="ECO:0000256" key="6">
    <source>
        <dbReference type="SAM" id="Phobius"/>
    </source>
</evidence>
<organism evidence="8 9">
    <name type="scientific">Tuber aestivum</name>
    <name type="common">summer truffle</name>
    <dbReference type="NCBI Taxonomy" id="59557"/>
    <lineage>
        <taxon>Eukaryota</taxon>
        <taxon>Fungi</taxon>
        <taxon>Dikarya</taxon>
        <taxon>Ascomycota</taxon>
        <taxon>Pezizomycotina</taxon>
        <taxon>Pezizomycetes</taxon>
        <taxon>Pezizales</taxon>
        <taxon>Tuberaceae</taxon>
        <taxon>Tuber</taxon>
    </lineage>
</organism>
<proteinExistence type="inferred from homology"/>